<feature type="transmembrane region" description="Helical" evidence="10">
    <location>
        <begin position="142"/>
        <end position="164"/>
    </location>
</feature>
<evidence type="ECO:0000256" key="5">
    <source>
        <dbReference type="ARBA" id="ARBA00022725"/>
    </source>
</evidence>
<evidence type="ECO:0000313" key="11">
    <source>
        <dbReference type="EMBL" id="KAJ3662038.1"/>
    </source>
</evidence>
<keyword evidence="7 10" id="KW-0472">Membrane</keyword>
<protein>
    <recommendedName>
        <fullName evidence="10">Odorant receptor</fullName>
    </recommendedName>
</protein>
<evidence type="ECO:0000256" key="9">
    <source>
        <dbReference type="ARBA" id="ARBA00023224"/>
    </source>
</evidence>
<feature type="transmembrane region" description="Helical" evidence="10">
    <location>
        <begin position="109"/>
        <end position="130"/>
    </location>
</feature>
<dbReference type="EMBL" id="JALNTZ010000002">
    <property type="protein sequence ID" value="KAJ3662038.1"/>
    <property type="molecule type" value="Genomic_DNA"/>
</dbReference>
<feature type="transmembrane region" description="Helical" evidence="10">
    <location>
        <begin position="441"/>
        <end position="461"/>
    </location>
</feature>
<dbReference type="GO" id="GO:0004984">
    <property type="term" value="F:olfactory receptor activity"/>
    <property type="evidence" value="ECO:0007669"/>
    <property type="project" value="InterPro"/>
</dbReference>
<evidence type="ECO:0000256" key="3">
    <source>
        <dbReference type="ARBA" id="ARBA00022606"/>
    </source>
</evidence>
<dbReference type="PANTHER" id="PTHR21137">
    <property type="entry name" value="ODORANT RECEPTOR"/>
    <property type="match status" value="1"/>
</dbReference>
<evidence type="ECO:0000256" key="2">
    <source>
        <dbReference type="ARBA" id="ARBA00022475"/>
    </source>
</evidence>
<dbReference type="Proteomes" id="UP001168821">
    <property type="component" value="Unassembled WGS sequence"/>
</dbReference>
<evidence type="ECO:0000256" key="10">
    <source>
        <dbReference type="RuleBase" id="RU351113"/>
    </source>
</evidence>
<comment type="subcellular location">
    <subcellularLocation>
        <location evidence="1 10">Cell membrane</location>
        <topology evidence="1 10">Multi-pass membrane protein</topology>
    </subcellularLocation>
</comment>
<evidence type="ECO:0000256" key="6">
    <source>
        <dbReference type="ARBA" id="ARBA00022989"/>
    </source>
</evidence>
<dbReference type="GO" id="GO:0005886">
    <property type="term" value="C:plasma membrane"/>
    <property type="evidence" value="ECO:0007669"/>
    <property type="project" value="UniProtKB-SubCell"/>
</dbReference>
<evidence type="ECO:0000256" key="4">
    <source>
        <dbReference type="ARBA" id="ARBA00022692"/>
    </source>
</evidence>
<evidence type="ECO:0000313" key="12">
    <source>
        <dbReference type="Proteomes" id="UP001168821"/>
    </source>
</evidence>
<comment type="similarity">
    <text evidence="10">Belongs to the insect chemoreceptor superfamily. Heteromeric odorant receptor channel (TC 1.A.69) family.</text>
</comment>
<gene>
    <name evidence="11" type="ORF">Zmor_006405</name>
</gene>
<sequence>MVSSIIDKSSYIRKNSLKPNNVGGGGLRKVCMSQFVDLLVLKDRQHAKIVISELLPYETDVLPLVQLQLIGWVCWSIMRRIRGISFPDDHLWLLRLICIDFFQLKSVRVLSLFILAVNVVLVLIQTYLFLSVFEAKYFIRYASYYFGSFYIMLSLVQTIFAIHLNVDALSALQLWTHHNVDEKNARYIQFEIKAVNIYTIVNMICALFAAVVYMFPSENIQQMCFPLNIIEDYAPNWKNKLFFMYKMSYPLMALAMTASSNQVVYTACHARIQVYIVLSMKKLLLHIDNLNSEKACKLLHDKEFQEHVKRGMISVIKRSNKCYNIFTELNKKMSTFIILFAVCGGFLGMGHLLFFVMILNFDFGINEYLQIASMVLAGLSTFSAVIISGQKSQELFEKACSEWSSYPWYILNETNKRIYLTFLRILITKPFRIRFTENISINYELGISIAKVIYSMLSVFLRFTNME</sequence>
<organism evidence="11 12">
    <name type="scientific">Zophobas morio</name>
    <dbReference type="NCBI Taxonomy" id="2755281"/>
    <lineage>
        <taxon>Eukaryota</taxon>
        <taxon>Metazoa</taxon>
        <taxon>Ecdysozoa</taxon>
        <taxon>Arthropoda</taxon>
        <taxon>Hexapoda</taxon>
        <taxon>Insecta</taxon>
        <taxon>Pterygota</taxon>
        <taxon>Neoptera</taxon>
        <taxon>Endopterygota</taxon>
        <taxon>Coleoptera</taxon>
        <taxon>Polyphaga</taxon>
        <taxon>Cucujiformia</taxon>
        <taxon>Tenebrionidae</taxon>
        <taxon>Zophobas</taxon>
    </lineage>
</organism>
<evidence type="ECO:0000256" key="7">
    <source>
        <dbReference type="ARBA" id="ARBA00023136"/>
    </source>
</evidence>
<keyword evidence="9 10" id="KW-0807">Transducer</keyword>
<keyword evidence="4 10" id="KW-0812">Transmembrane</keyword>
<dbReference type="GO" id="GO:0005549">
    <property type="term" value="F:odorant binding"/>
    <property type="evidence" value="ECO:0007669"/>
    <property type="project" value="InterPro"/>
</dbReference>
<keyword evidence="12" id="KW-1185">Reference proteome</keyword>
<reference evidence="11" key="1">
    <citation type="journal article" date="2023" name="G3 (Bethesda)">
        <title>Whole genome assemblies of Zophobas morio and Tenebrio molitor.</title>
        <authorList>
            <person name="Kaur S."/>
            <person name="Stinson S.A."/>
            <person name="diCenzo G.C."/>
        </authorList>
    </citation>
    <scope>NUCLEOTIDE SEQUENCE</scope>
    <source>
        <strain evidence="11">QUZm001</strain>
    </source>
</reference>
<name>A0AA38IPX1_9CUCU</name>
<dbReference type="GO" id="GO:0007165">
    <property type="term" value="P:signal transduction"/>
    <property type="evidence" value="ECO:0007669"/>
    <property type="project" value="UniProtKB-KW"/>
</dbReference>
<keyword evidence="8 10" id="KW-0675">Receptor</keyword>
<dbReference type="PANTHER" id="PTHR21137:SF35">
    <property type="entry name" value="ODORANT RECEPTOR 19A-RELATED"/>
    <property type="match status" value="1"/>
</dbReference>
<keyword evidence="5 10" id="KW-0552">Olfaction</keyword>
<feature type="transmembrane region" description="Helical" evidence="10">
    <location>
        <begin position="371"/>
        <end position="389"/>
    </location>
</feature>
<evidence type="ECO:0000256" key="8">
    <source>
        <dbReference type="ARBA" id="ARBA00023170"/>
    </source>
</evidence>
<comment type="caution">
    <text evidence="11">The sequence shown here is derived from an EMBL/GenBank/DDBJ whole genome shotgun (WGS) entry which is preliminary data.</text>
</comment>
<accession>A0AA38IPX1</accession>
<feature type="transmembrane region" description="Helical" evidence="10">
    <location>
        <begin position="195"/>
        <end position="215"/>
    </location>
</feature>
<proteinExistence type="inferred from homology"/>
<keyword evidence="2" id="KW-1003">Cell membrane</keyword>
<keyword evidence="3 10" id="KW-0716">Sensory transduction</keyword>
<comment type="caution">
    <text evidence="10">Lacks conserved residue(s) required for the propagation of feature annotation.</text>
</comment>
<dbReference type="AlphaFoldDB" id="A0AA38IPX1"/>
<keyword evidence="6 10" id="KW-1133">Transmembrane helix</keyword>
<evidence type="ECO:0000256" key="1">
    <source>
        <dbReference type="ARBA" id="ARBA00004651"/>
    </source>
</evidence>
<dbReference type="InterPro" id="IPR004117">
    <property type="entry name" value="7tm6_olfct_rcpt"/>
</dbReference>
<feature type="transmembrane region" description="Helical" evidence="10">
    <location>
        <begin position="336"/>
        <end position="359"/>
    </location>
</feature>